<dbReference type="PANTHER" id="PTHR40047">
    <property type="entry name" value="UPF0703 PROTEIN YCGQ"/>
    <property type="match status" value="1"/>
</dbReference>
<dbReference type="Proteomes" id="UP001285636">
    <property type="component" value="Unassembled WGS sequence"/>
</dbReference>
<name>A0AAJ2NS59_ALKPS</name>
<dbReference type="AlphaFoldDB" id="A0AAJ2NS59"/>
<evidence type="ECO:0000256" key="1">
    <source>
        <dbReference type="SAM" id="Phobius"/>
    </source>
</evidence>
<dbReference type="EMBL" id="JAWJAY010000237">
    <property type="protein sequence ID" value="MDV2887605.1"/>
    <property type="molecule type" value="Genomic_DNA"/>
</dbReference>
<keyword evidence="1" id="KW-0812">Transmembrane</keyword>
<organism evidence="3 4">
    <name type="scientific">Alkalihalophilus pseudofirmus</name>
    <name type="common">Bacillus pseudofirmus</name>
    <dbReference type="NCBI Taxonomy" id="79885"/>
    <lineage>
        <taxon>Bacteria</taxon>
        <taxon>Bacillati</taxon>
        <taxon>Bacillota</taxon>
        <taxon>Bacilli</taxon>
        <taxon>Bacillales</taxon>
        <taxon>Bacillaceae</taxon>
        <taxon>Alkalihalophilus</taxon>
    </lineage>
</organism>
<comment type="caution">
    <text evidence="3">The sequence shown here is derived from an EMBL/GenBank/DDBJ whole genome shotgun (WGS) entry which is preliminary data.</text>
</comment>
<accession>A0AAJ2NS59</accession>
<dbReference type="InterPro" id="IPR048493">
    <property type="entry name" value="DUF1980_N"/>
</dbReference>
<feature type="non-terminal residue" evidence="3">
    <location>
        <position position="102"/>
    </location>
</feature>
<keyword evidence="1" id="KW-0472">Membrane</keyword>
<reference evidence="3" key="1">
    <citation type="submission" date="2023-10" db="EMBL/GenBank/DDBJ databases">
        <title>Screening of Alkalihalophilus pseudofirmusBZ-TG-HK211 and Its Alleviation of Salt Stress on Rapeseed Growth.</title>
        <authorList>
            <person name="Zhao B."/>
            <person name="Guo T."/>
        </authorList>
    </citation>
    <scope>NUCLEOTIDE SEQUENCE</scope>
    <source>
        <strain evidence="3">BZ-TG-HK211</strain>
    </source>
</reference>
<feature type="domain" description="DUF1980" evidence="2">
    <location>
        <begin position="2"/>
        <end position="102"/>
    </location>
</feature>
<feature type="transmembrane region" description="Helical" evidence="1">
    <location>
        <begin position="31"/>
        <end position="54"/>
    </location>
</feature>
<keyword evidence="1" id="KW-1133">Transmembrane helix</keyword>
<evidence type="ECO:0000313" key="3">
    <source>
        <dbReference type="EMBL" id="MDV2887605.1"/>
    </source>
</evidence>
<evidence type="ECO:0000259" key="2">
    <source>
        <dbReference type="Pfam" id="PF09323"/>
    </source>
</evidence>
<gene>
    <name evidence="3" type="ORF">RYX45_20750</name>
</gene>
<evidence type="ECO:0000313" key="4">
    <source>
        <dbReference type="Proteomes" id="UP001285636"/>
    </source>
</evidence>
<protein>
    <submittedName>
        <fullName evidence="3">DUF1980 domain-containing protein</fullName>
    </submittedName>
</protein>
<dbReference type="PANTHER" id="PTHR40047:SF1">
    <property type="entry name" value="UPF0703 PROTEIN YCGQ"/>
    <property type="match status" value="1"/>
</dbReference>
<proteinExistence type="predicted"/>
<dbReference type="InterPro" id="IPR052955">
    <property type="entry name" value="UPF0703_membrane_permease"/>
</dbReference>
<dbReference type="Pfam" id="PF09323">
    <property type="entry name" value="DUF1980"/>
    <property type="match status" value="1"/>
</dbReference>
<dbReference type="RefSeq" id="WP_323467821.1">
    <property type="nucleotide sequence ID" value="NZ_JAWJAY010000237.1"/>
</dbReference>
<sequence length="102" mass="12171">MFRVMILLMFTYLFFYLHLSGDISKYINMKYSFLSTSMIYILFFLTIVEGIRWFKSEKKSEKDVDCHECHYDSSHEQKKPPLGKRIRRVISYTTIILPALTG</sequence>